<dbReference type="GO" id="GO:0006508">
    <property type="term" value="P:proteolysis"/>
    <property type="evidence" value="ECO:0007669"/>
    <property type="project" value="UniProtKB-KW"/>
</dbReference>
<feature type="domain" description="Peptidase M3A/M3B catalytic" evidence="8">
    <location>
        <begin position="231"/>
        <end position="676"/>
    </location>
</feature>
<dbReference type="InterPro" id="IPR024077">
    <property type="entry name" value="Neurolysin/TOP_dom2"/>
</dbReference>
<dbReference type="GO" id="GO:0008241">
    <property type="term" value="F:peptidyl-dipeptidase activity"/>
    <property type="evidence" value="ECO:0007669"/>
    <property type="project" value="UniProtKB-EC"/>
</dbReference>
<dbReference type="PANTHER" id="PTHR43660">
    <property type="entry name" value="DIPEPTIDYL CARBOXYPEPTIDASE"/>
    <property type="match status" value="1"/>
</dbReference>
<evidence type="ECO:0000313" key="9">
    <source>
        <dbReference type="EMBL" id="MBB3933575.1"/>
    </source>
</evidence>
<dbReference type="InterPro" id="IPR001567">
    <property type="entry name" value="Pept_M3A_M3B_dom"/>
</dbReference>
<name>A0A840AYM8_9HYPH</name>
<evidence type="ECO:0000259" key="8">
    <source>
        <dbReference type="Pfam" id="PF01432"/>
    </source>
</evidence>
<evidence type="ECO:0000256" key="6">
    <source>
        <dbReference type="ARBA" id="ARBA00023049"/>
    </source>
</evidence>
<dbReference type="GO" id="GO:0005829">
    <property type="term" value="C:cytosol"/>
    <property type="evidence" value="ECO:0007669"/>
    <property type="project" value="TreeGrafter"/>
</dbReference>
<comment type="caution">
    <text evidence="9">The sequence shown here is derived from an EMBL/GenBank/DDBJ whole genome shotgun (WGS) entry which is preliminary data.</text>
</comment>
<keyword evidence="3 7" id="KW-0479">Metal-binding</keyword>
<dbReference type="GO" id="GO:0046872">
    <property type="term" value="F:metal ion binding"/>
    <property type="evidence" value="ECO:0007669"/>
    <property type="project" value="UniProtKB-UniRule"/>
</dbReference>
<evidence type="ECO:0000256" key="7">
    <source>
        <dbReference type="RuleBase" id="RU003435"/>
    </source>
</evidence>
<keyword evidence="6 7" id="KW-0482">Metalloprotease</keyword>
<dbReference type="Pfam" id="PF01432">
    <property type="entry name" value="Peptidase_M3"/>
    <property type="match status" value="1"/>
</dbReference>
<keyword evidence="10" id="KW-1185">Reference proteome</keyword>
<proteinExistence type="inferred from homology"/>
<dbReference type="Proteomes" id="UP000553963">
    <property type="component" value="Unassembled WGS sequence"/>
</dbReference>
<dbReference type="EC" id="3.4.15.5" evidence="9"/>
<dbReference type="PANTHER" id="PTHR43660:SF1">
    <property type="entry name" value="DIPEPTIDYL CARBOXYPEPTIDASE"/>
    <property type="match status" value="1"/>
</dbReference>
<reference evidence="9 10" key="1">
    <citation type="submission" date="2020-08" db="EMBL/GenBank/DDBJ databases">
        <title>Genomic Encyclopedia of Type Strains, Phase IV (KMG-IV): sequencing the most valuable type-strain genomes for metagenomic binning, comparative biology and taxonomic classification.</title>
        <authorList>
            <person name="Goeker M."/>
        </authorList>
    </citation>
    <scope>NUCLEOTIDE SEQUENCE [LARGE SCALE GENOMIC DNA]</scope>
    <source>
        <strain evidence="9 10">DSM 25966</strain>
    </source>
</reference>
<keyword evidence="4 7" id="KW-0378">Hydrolase</keyword>
<protein>
    <submittedName>
        <fullName evidence="9">Peptidyl-dipeptidase Dcp</fullName>
        <ecNumber evidence="9">3.4.15.5</ecNumber>
    </submittedName>
</protein>
<evidence type="ECO:0000256" key="4">
    <source>
        <dbReference type="ARBA" id="ARBA00022801"/>
    </source>
</evidence>
<evidence type="ECO:0000256" key="1">
    <source>
        <dbReference type="ARBA" id="ARBA00006040"/>
    </source>
</evidence>
<keyword evidence="2 7" id="KW-0645">Protease</keyword>
<dbReference type="SUPFAM" id="SSF55486">
    <property type="entry name" value="Metalloproteases ('zincins'), catalytic domain"/>
    <property type="match status" value="1"/>
</dbReference>
<evidence type="ECO:0000256" key="2">
    <source>
        <dbReference type="ARBA" id="ARBA00022670"/>
    </source>
</evidence>
<keyword evidence="5 7" id="KW-0862">Zinc</keyword>
<gene>
    <name evidence="9" type="ORF">GGR25_004648</name>
</gene>
<dbReference type="InterPro" id="IPR034005">
    <property type="entry name" value="M3A_DCP"/>
</dbReference>
<dbReference type="FunFam" id="3.40.390.10:FF:000009">
    <property type="entry name" value="Oligopeptidase A"/>
    <property type="match status" value="1"/>
</dbReference>
<evidence type="ECO:0000256" key="5">
    <source>
        <dbReference type="ARBA" id="ARBA00022833"/>
    </source>
</evidence>
<organism evidence="9 10">
    <name type="scientific">Kaistia hirudinis</name>
    <dbReference type="NCBI Taxonomy" id="1293440"/>
    <lineage>
        <taxon>Bacteria</taxon>
        <taxon>Pseudomonadati</taxon>
        <taxon>Pseudomonadota</taxon>
        <taxon>Alphaproteobacteria</taxon>
        <taxon>Hyphomicrobiales</taxon>
        <taxon>Kaistiaceae</taxon>
        <taxon>Kaistia</taxon>
    </lineage>
</organism>
<dbReference type="Gene3D" id="3.40.390.10">
    <property type="entry name" value="Collagenase (Catalytic Domain)"/>
    <property type="match status" value="1"/>
</dbReference>
<accession>A0A840AYM8</accession>
<comment type="cofactor">
    <cofactor evidence="7">
        <name>Zn(2+)</name>
        <dbReference type="ChEBI" id="CHEBI:29105"/>
    </cofactor>
    <text evidence="7">Binds 1 zinc ion.</text>
</comment>
<dbReference type="GO" id="GO:0004222">
    <property type="term" value="F:metalloendopeptidase activity"/>
    <property type="evidence" value="ECO:0007669"/>
    <property type="project" value="InterPro"/>
</dbReference>
<dbReference type="InterPro" id="IPR024079">
    <property type="entry name" value="MetalloPept_cat_dom_sf"/>
</dbReference>
<keyword evidence="9" id="KW-0121">Carboxypeptidase</keyword>
<evidence type="ECO:0000313" key="10">
    <source>
        <dbReference type="Proteomes" id="UP000553963"/>
    </source>
</evidence>
<dbReference type="EMBL" id="JACIDS010000006">
    <property type="protein sequence ID" value="MBB3933575.1"/>
    <property type="molecule type" value="Genomic_DNA"/>
</dbReference>
<dbReference type="InterPro" id="IPR045090">
    <property type="entry name" value="Pept_M3A_M3B"/>
</dbReference>
<dbReference type="GO" id="GO:0004180">
    <property type="term" value="F:carboxypeptidase activity"/>
    <property type="evidence" value="ECO:0007669"/>
    <property type="project" value="UniProtKB-KW"/>
</dbReference>
<comment type="similarity">
    <text evidence="1 7">Belongs to the peptidase M3 family.</text>
</comment>
<dbReference type="Gene3D" id="1.10.1370.10">
    <property type="entry name" value="Neurolysin, domain 3"/>
    <property type="match status" value="1"/>
</dbReference>
<evidence type="ECO:0000256" key="3">
    <source>
        <dbReference type="ARBA" id="ARBA00022723"/>
    </source>
</evidence>
<dbReference type="AlphaFoldDB" id="A0A840AYM8"/>
<dbReference type="RefSeq" id="WP_183401213.1">
    <property type="nucleotide sequence ID" value="NZ_JACIDS010000006.1"/>
</dbReference>
<dbReference type="CDD" id="cd06456">
    <property type="entry name" value="M3A_DCP"/>
    <property type="match status" value="1"/>
</dbReference>
<sequence>MTAANPLLDSWTTPFGVPPFAAIETAHYRPAFEAALAAHVREIAAIAENPEPPSFSNTIDAFERSGHALDRIASVFFNLTGAHTNDELDAIETEIAPKFSRHYSAIYLNDALFARIDAIAKAAPADLTDEQKRVLERYHTAFIRSGAGRPAEVKERIAAISERLASLGTNFGQNVLADEKGWMLVLDGGDDLAGLPDFLVAAAAQAANDRELPGKYVITLSRSSIEPFLQFSARRDLREQAFRAWAARGEAGKTDNRGIIAETIALRAEQARLLGYPTFAHFRLDDSMAKTPEAAMGLLNSVWKPARERAVVEREALQALADAEGAAIEIESWDWRFYSEKRRKAEFDLDESRLKPYLQLDKVIEAAFDTATRLFGITFTERFDIPVYHPDVRVFEVRDADGALTGIFLGDYFARPSKRSGAWMSSYRSQEKLSAEVRPIIVNVMNFAKGGAGEPTLLSFDDARTLFHEFGHGLHGLLSNVTYPLLAGTNVARDFVEFPSQLYEHWFDRPEILRKFAVHYRTGEPIPAELLERLKASRTFNQGFATVEYVASALVDLEMHLLPDGGNLDAVAFEKKVLNDIGMPRAMAMRHRTPHFQHVFAGDGYSSAYYSYLWSETLDADGFRAFEEAGDIFDPETARRLRDFVYAAGNRRRPDEAYRAFRGRDPDPSALLEKRGLMETAV</sequence>
<dbReference type="Gene3D" id="1.10.1370.40">
    <property type="match status" value="1"/>
</dbReference>